<dbReference type="EMBL" id="JBHTIS010002714">
    <property type="protein sequence ID" value="MFD1050256.1"/>
    <property type="molecule type" value="Genomic_DNA"/>
</dbReference>
<feature type="non-terminal residue" evidence="1">
    <location>
        <position position="79"/>
    </location>
</feature>
<proteinExistence type="predicted"/>
<dbReference type="Proteomes" id="UP001597045">
    <property type="component" value="Unassembled WGS sequence"/>
</dbReference>
<protein>
    <recommendedName>
        <fullName evidence="3">WXG100 family type VII secretion target</fullName>
    </recommendedName>
</protein>
<comment type="caution">
    <text evidence="1">The sequence shown here is derived from an EMBL/GenBank/DDBJ whole genome shotgun (WGS) entry which is preliminary data.</text>
</comment>
<evidence type="ECO:0000313" key="1">
    <source>
        <dbReference type="EMBL" id="MFD1050256.1"/>
    </source>
</evidence>
<evidence type="ECO:0000313" key="2">
    <source>
        <dbReference type="Proteomes" id="UP001597045"/>
    </source>
</evidence>
<evidence type="ECO:0008006" key="3">
    <source>
        <dbReference type="Google" id="ProtNLM"/>
    </source>
</evidence>
<reference evidence="2" key="1">
    <citation type="journal article" date="2019" name="Int. J. Syst. Evol. Microbiol.">
        <title>The Global Catalogue of Microorganisms (GCM) 10K type strain sequencing project: providing services to taxonomists for standard genome sequencing and annotation.</title>
        <authorList>
            <consortium name="The Broad Institute Genomics Platform"/>
            <consortium name="The Broad Institute Genome Sequencing Center for Infectious Disease"/>
            <person name="Wu L."/>
            <person name="Ma J."/>
        </authorList>
    </citation>
    <scope>NUCLEOTIDE SEQUENCE [LARGE SCALE GENOMIC DNA]</scope>
    <source>
        <strain evidence="2">JCM 31486</strain>
    </source>
</reference>
<sequence length="79" mass="8589">MADADFPALEFDPAVGNVATVRDLARQMTDTGTYAKEAHEVLKSIQDKKDVWTGEASKAFAGKLGELPKYLDDAQESLT</sequence>
<gene>
    <name evidence="1" type="ORF">ACFQ1S_34405</name>
</gene>
<keyword evidence="2" id="KW-1185">Reference proteome</keyword>
<name>A0ABW3MHZ2_9PSEU</name>
<organism evidence="1 2">
    <name type="scientific">Kibdelosporangium lantanae</name>
    <dbReference type="NCBI Taxonomy" id="1497396"/>
    <lineage>
        <taxon>Bacteria</taxon>
        <taxon>Bacillati</taxon>
        <taxon>Actinomycetota</taxon>
        <taxon>Actinomycetes</taxon>
        <taxon>Pseudonocardiales</taxon>
        <taxon>Pseudonocardiaceae</taxon>
        <taxon>Kibdelosporangium</taxon>
    </lineage>
</organism>
<accession>A0ABW3MHZ2</accession>